<dbReference type="AlphaFoldDB" id="B3RQZ3"/>
<protein>
    <submittedName>
        <fullName evidence="1">Uncharacterized protein</fullName>
    </submittedName>
</protein>
<dbReference type="HOGENOM" id="CLU_734321_0_0_1"/>
<proteinExistence type="predicted"/>
<accession>B3RQZ3</accession>
<organism evidence="1 2">
    <name type="scientific">Trichoplax adhaerens</name>
    <name type="common">Trichoplax reptans</name>
    <dbReference type="NCBI Taxonomy" id="10228"/>
    <lineage>
        <taxon>Eukaryota</taxon>
        <taxon>Metazoa</taxon>
        <taxon>Placozoa</taxon>
        <taxon>Uniplacotomia</taxon>
        <taxon>Trichoplacea</taxon>
        <taxon>Trichoplacidae</taxon>
        <taxon>Trichoplax</taxon>
    </lineage>
</organism>
<dbReference type="RefSeq" id="XP_002110785.1">
    <property type="nucleotide sequence ID" value="XM_002110749.1"/>
</dbReference>
<reference evidence="1 2" key="1">
    <citation type="journal article" date="2008" name="Nature">
        <title>The Trichoplax genome and the nature of placozoans.</title>
        <authorList>
            <person name="Srivastava M."/>
            <person name="Begovic E."/>
            <person name="Chapman J."/>
            <person name="Putnam N.H."/>
            <person name="Hellsten U."/>
            <person name="Kawashima T."/>
            <person name="Kuo A."/>
            <person name="Mitros T."/>
            <person name="Salamov A."/>
            <person name="Carpenter M.L."/>
            <person name="Signorovitch A.Y."/>
            <person name="Moreno M.A."/>
            <person name="Kamm K."/>
            <person name="Grimwood J."/>
            <person name="Schmutz J."/>
            <person name="Shapiro H."/>
            <person name="Grigoriev I.V."/>
            <person name="Buss L.W."/>
            <person name="Schierwater B."/>
            <person name="Dellaporta S.L."/>
            <person name="Rokhsar D.S."/>
        </authorList>
    </citation>
    <scope>NUCLEOTIDE SEQUENCE [LARGE SCALE GENOMIC DNA]</scope>
    <source>
        <strain evidence="1 2">Grell-BS-1999</strain>
    </source>
</reference>
<keyword evidence="2" id="KW-1185">Reference proteome</keyword>
<evidence type="ECO:0000313" key="2">
    <source>
        <dbReference type="Proteomes" id="UP000009022"/>
    </source>
</evidence>
<sequence length="377" mass="42741">MEILTLYLHTINIPVLQIYFIKSNLSLVTLIALNNGMYAYALESFPCSGTVKSVSWRPSQGRNDDFVFALAISNKNTNKAVITRFVQNGSQRYFHTIADNHISPDCSPLDKFRSNADTFKGIIFDCANGEFVDSFCWLPKFQNGDKNFIAGIGSKMKLFDIKENPRTPTIISSKATNGIVADPFSSNYVMGYNDEFSLILCTFVLGMLARRFQVFSGVLPVFLKDSSVVKVHDLCSSWEEMKSKSVNILEKGVHYDTYEKTTQLSSIASASFCRHAEFNSYLLAIDNKGYLKSVDINRLIPMSWSPNNEFICDNIEKKKPKGAAYLNFVSSDIATKMNNRACKDYGLFESLIDVENICDERDLKTFWSWIKHIFKHD</sequence>
<dbReference type="CTD" id="6751998"/>
<dbReference type="GeneID" id="6751998"/>
<dbReference type="EMBL" id="DS985243">
    <property type="protein sequence ID" value="EDV26789.1"/>
    <property type="molecule type" value="Genomic_DNA"/>
</dbReference>
<evidence type="ECO:0000313" key="1">
    <source>
        <dbReference type="EMBL" id="EDV26789.1"/>
    </source>
</evidence>
<dbReference type="InParanoid" id="B3RQZ3"/>
<dbReference type="PhylomeDB" id="B3RQZ3"/>
<dbReference type="KEGG" id="tad:TRIADDRAFT_54053"/>
<dbReference type="Proteomes" id="UP000009022">
    <property type="component" value="Unassembled WGS sequence"/>
</dbReference>
<name>B3RQZ3_TRIAD</name>
<dbReference type="STRING" id="10228.B3RQZ3"/>
<gene>
    <name evidence="1" type="ORF">TRIADDRAFT_54053</name>
</gene>